<dbReference type="EMBL" id="JAPTGB010000018">
    <property type="protein sequence ID" value="MCZ0861223.1"/>
    <property type="molecule type" value="Genomic_DNA"/>
</dbReference>
<keyword evidence="2" id="KW-1185">Reference proteome</keyword>
<name>A0ABT4IHK0_9EURY</name>
<evidence type="ECO:0000313" key="2">
    <source>
        <dbReference type="Proteomes" id="UP001141422"/>
    </source>
</evidence>
<accession>A0ABT4IHK0</accession>
<evidence type="ECO:0000313" key="1">
    <source>
        <dbReference type="EMBL" id="MCZ0861223.1"/>
    </source>
</evidence>
<dbReference type="RefSeq" id="WP_268925414.1">
    <property type="nucleotide sequence ID" value="NZ_JAPTGB010000018.1"/>
</dbReference>
<reference evidence="1" key="1">
    <citation type="submission" date="2022-12" db="EMBL/GenBank/DDBJ databases">
        <title>Isolation and characterisation of novel Methanocorpusculum spp. from native Australian herbivores indicates the genus is ancestrally host-associated.</title>
        <authorList>
            <person name="Volmer J.G."/>
            <person name="Soo R.M."/>
            <person name="Evans P.N."/>
            <person name="Hoedt E.C."/>
            <person name="Astorga Alsina A.L."/>
            <person name="Woodcroft B.J."/>
            <person name="Tyson G.W."/>
            <person name="Hugenholtz P."/>
            <person name="Morrison M."/>
        </authorList>
    </citation>
    <scope>NUCLEOTIDE SEQUENCE</scope>
    <source>
        <strain evidence="1">MG</strain>
    </source>
</reference>
<sequence length="119" mass="13313">MTSKRHLYYVTSPRVLCGINAISTYGSTGNTVLVGTYLFVRSRCGVTPCVPNLNQQDFTLLLVELDAAIEMADYLHEIYQLLAEAEISDTQVCSSILSSIILRLERTAARIDRNRVIEE</sequence>
<gene>
    <name evidence="1" type="ORF">O0S10_08330</name>
</gene>
<dbReference type="Proteomes" id="UP001141422">
    <property type="component" value="Unassembled WGS sequence"/>
</dbReference>
<proteinExistence type="predicted"/>
<comment type="caution">
    <text evidence="1">The sequence shown here is derived from an EMBL/GenBank/DDBJ whole genome shotgun (WGS) entry which is preliminary data.</text>
</comment>
<organism evidence="1 2">
    <name type="scientific">Methanocorpusculum petauri</name>
    <dbReference type="NCBI Taxonomy" id="3002863"/>
    <lineage>
        <taxon>Archaea</taxon>
        <taxon>Methanobacteriati</taxon>
        <taxon>Methanobacteriota</taxon>
        <taxon>Stenosarchaea group</taxon>
        <taxon>Methanomicrobia</taxon>
        <taxon>Methanomicrobiales</taxon>
        <taxon>Methanocorpusculaceae</taxon>
        <taxon>Methanocorpusculum</taxon>
    </lineage>
</organism>
<protein>
    <submittedName>
        <fullName evidence="1">Uncharacterized protein</fullName>
    </submittedName>
</protein>